<evidence type="ECO:0000313" key="2">
    <source>
        <dbReference type="EMBL" id="ERG64313.1"/>
    </source>
</evidence>
<dbReference type="Pfam" id="PF19420">
    <property type="entry name" value="DDAH_eukar"/>
    <property type="match status" value="1"/>
</dbReference>
<sequence length="296" mass="32852">MQQTTDARPEAANPRTASTQTATAPLGPDARAAVHKTVLMCRPDHFTVSYRINPWMNPELPTSTPLAVEQWQSLHDAYRSLGYDVELIEPIPGLNDMVYAANGGFTLDGHAYGAKFTYEERVPEGPAYMSWFEANGFEVHEPRAINEGEGDFLLSNGAILAGHGFRTTLESHDELRRIFDREVVSLRLVDPSFYHLDTAVAILDESNIAYLPKAFDDASRAELERRYPDAILVDDQDASVLGLNSFGDGRTMLIAERATGFERQLRERGYETVGLDLSELLLGGGGIKCCTLELRR</sequence>
<dbReference type="OrthoDB" id="9814070at2"/>
<dbReference type="NCBIfam" id="NF045659">
    <property type="entry name" value="DiMArgaseDdahMtb"/>
    <property type="match status" value="1"/>
</dbReference>
<reference evidence="2 3" key="1">
    <citation type="journal article" date="2013" name="Genome Announc.">
        <title>First draft genome sequence from a member of the genus agrococcus, isolated from modern microbialites.</title>
        <authorList>
            <person name="White R.A.III."/>
            <person name="Grassa C.J."/>
            <person name="Suttle C.A."/>
        </authorList>
    </citation>
    <scope>NUCLEOTIDE SEQUENCE [LARGE SCALE GENOMIC DNA]</scope>
    <source>
        <strain evidence="2 3">RW1</strain>
    </source>
</reference>
<dbReference type="Gene3D" id="3.75.10.10">
    <property type="entry name" value="L-arginine/glycine Amidinotransferase, Chain A"/>
    <property type="match status" value="1"/>
</dbReference>
<protein>
    <recommendedName>
        <fullName evidence="4">Amidinotransferase</fullName>
    </recommendedName>
</protein>
<dbReference type="EMBL" id="ASHR01000024">
    <property type="protein sequence ID" value="ERG64313.1"/>
    <property type="molecule type" value="Genomic_DNA"/>
</dbReference>
<evidence type="ECO:0000313" key="3">
    <source>
        <dbReference type="Proteomes" id="UP000016462"/>
    </source>
</evidence>
<dbReference type="SUPFAM" id="SSF55909">
    <property type="entry name" value="Pentein"/>
    <property type="match status" value="1"/>
</dbReference>
<accession>U1LB53</accession>
<comment type="caution">
    <text evidence="2">The sequence shown here is derived from an EMBL/GenBank/DDBJ whole genome shotgun (WGS) entry which is preliminary data.</text>
</comment>
<evidence type="ECO:0000256" key="1">
    <source>
        <dbReference type="SAM" id="MobiDB-lite"/>
    </source>
</evidence>
<proteinExistence type="predicted"/>
<feature type="region of interest" description="Disordered" evidence="1">
    <location>
        <begin position="1"/>
        <end position="25"/>
    </location>
</feature>
<dbReference type="RefSeq" id="WP_021010509.1">
    <property type="nucleotide sequence ID" value="NZ_ASHR01000024.1"/>
</dbReference>
<dbReference type="Proteomes" id="UP000016462">
    <property type="component" value="Unassembled WGS sequence"/>
</dbReference>
<gene>
    <name evidence="2" type="ORF">L332_07580</name>
</gene>
<keyword evidence="3" id="KW-1185">Reference proteome</keyword>
<evidence type="ECO:0008006" key="4">
    <source>
        <dbReference type="Google" id="ProtNLM"/>
    </source>
</evidence>
<organism evidence="2 3">
    <name type="scientific">Agrococcus pavilionensis RW1</name>
    <dbReference type="NCBI Taxonomy" id="1330458"/>
    <lineage>
        <taxon>Bacteria</taxon>
        <taxon>Bacillati</taxon>
        <taxon>Actinomycetota</taxon>
        <taxon>Actinomycetes</taxon>
        <taxon>Micrococcales</taxon>
        <taxon>Microbacteriaceae</taxon>
        <taxon>Agrococcus</taxon>
    </lineage>
</organism>
<dbReference type="AlphaFoldDB" id="U1LB53"/>
<name>U1LB53_9MICO</name>